<feature type="compositionally biased region" description="Basic and acidic residues" evidence="1">
    <location>
        <begin position="187"/>
        <end position="199"/>
    </location>
</feature>
<dbReference type="EMBL" id="WUBL01000281">
    <property type="protein sequence ID" value="KAF2962752.1"/>
    <property type="molecule type" value="Genomic_DNA"/>
</dbReference>
<dbReference type="OrthoDB" id="4776855at2759"/>
<feature type="compositionally biased region" description="Polar residues" evidence="1">
    <location>
        <begin position="265"/>
        <end position="289"/>
    </location>
</feature>
<protein>
    <submittedName>
        <fullName evidence="3">Uncharacterized protein</fullName>
    </submittedName>
</protein>
<evidence type="ECO:0000313" key="4">
    <source>
        <dbReference type="Proteomes" id="UP000481858"/>
    </source>
</evidence>
<keyword evidence="2" id="KW-0812">Transmembrane</keyword>
<gene>
    <name evidence="3" type="ORF">GQX73_g10823</name>
</gene>
<proteinExistence type="predicted"/>
<keyword evidence="2" id="KW-1133">Transmembrane helix</keyword>
<evidence type="ECO:0000313" key="3">
    <source>
        <dbReference type="EMBL" id="KAF2962752.1"/>
    </source>
</evidence>
<keyword evidence="2" id="KW-0472">Membrane</keyword>
<reference evidence="3 4" key="1">
    <citation type="submission" date="2019-12" db="EMBL/GenBank/DDBJ databases">
        <title>Draft genome sequence of the ascomycete Xylaria multiplex DSM 110363.</title>
        <authorList>
            <person name="Buettner E."/>
            <person name="Kellner H."/>
        </authorList>
    </citation>
    <scope>NUCLEOTIDE SEQUENCE [LARGE SCALE GENOMIC DNA]</scope>
    <source>
        <strain evidence="3 4">DSM 110363</strain>
    </source>
</reference>
<name>A0A7C8MEX2_9PEZI</name>
<evidence type="ECO:0000256" key="1">
    <source>
        <dbReference type="SAM" id="MobiDB-lite"/>
    </source>
</evidence>
<dbReference type="InParanoid" id="A0A7C8MEX2"/>
<feature type="compositionally biased region" description="Polar residues" evidence="1">
    <location>
        <begin position="204"/>
        <end position="213"/>
    </location>
</feature>
<feature type="region of interest" description="Disordered" evidence="1">
    <location>
        <begin position="179"/>
        <end position="215"/>
    </location>
</feature>
<feature type="region of interest" description="Disordered" evidence="1">
    <location>
        <begin position="233"/>
        <end position="289"/>
    </location>
</feature>
<feature type="transmembrane region" description="Helical" evidence="2">
    <location>
        <begin position="101"/>
        <end position="123"/>
    </location>
</feature>
<evidence type="ECO:0000256" key="2">
    <source>
        <dbReference type="SAM" id="Phobius"/>
    </source>
</evidence>
<organism evidence="3 4">
    <name type="scientific">Xylaria multiplex</name>
    <dbReference type="NCBI Taxonomy" id="323545"/>
    <lineage>
        <taxon>Eukaryota</taxon>
        <taxon>Fungi</taxon>
        <taxon>Dikarya</taxon>
        <taxon>Ascomycota</taxon>
        <taxon>Pezizomycotina</taxon>
        <taxon>Sordariomycetes</taxon>
        <taxon>Xylariomycetidae</taxon>
        <taxon>Xylariales</taxon>
        <taxon>Xylariaceae</taxon>
        <taxon>Xylaria</taxon>
    </lineage>
</organism>
<accession>A0A7C8MEX2</accession>
<comment type="caution">
    <text evidence="3">The sequence shown here is derived from an EMBL/GenBank/DDBJ whole genome shotgun (WGS) entry which is preliminary data.</text>
</comment>
<sequence length="289" mass="31705">MYFSGSSLMIPQILEKLGPTALTSQKTLISSYQGPIAPHQWQQDVAHWWDISMATQQSISLSQAYLPYNSDVGAARFNYTAPEFQKLCSNQKIRTTAYASFSLFGLFFTLTAGLLLTLVSYLVEPISGWLHNRNGYNKYPHLEWTANSTLQLQRLAHEELGFGTWSEGTETIPVTKPGQLLGSLDISDPKHPVLRRPTDPDDASLTTGSSAETPLTVVGEGSEHTNASLALSNYSSNSQHGVNTVAQNDSTCDETPVEGHWPNADPQTEFASSSPSFERIAQPTNSEHL</sequence>
<keyword evidence="4" id="KW-1185">Reference proteome</keyword>
<dbReference type="Proteomes" id="UP000481858">
    <property type="component" value="Unassembled WGS sequence"/>
</dbReference>
<feature type="compositionally biased region" description="Polar residues" evidence="1">
    <location>
        <begin position="239"/>
        <end position="250"/>
    </location>
</feature>
<dbReference type="AlphaFoldDB" id="A0A7C8MEX2"/>